<feature type="transmembrane region" description="Helical" evidence="6">
    <location>
        <begin position="333"/>
        <end position="358"/>
    </location>
</feature>
<keyword evidence="9" id="KW-1185">Reference proteome</keyword>
<dbReference type="InterPro" id="IPR045069">
    <property type="entry name" value="MATE_euk"/>
</dbReference>
<evidence type="ECO:0000256" key="5">
    <source>
        <dbReference type="ARBA" id="ARBA00023136"/>
    </source>
</evidence>
<feature type="transmembrane region" description="Helical" evidence="6">
    <location>
        <begin position="1776"/>
        <end position="1798"/>
    </location>
</feature>
<dbReference type="GO" id="GO:1990961">
    <property type="term" value="P:xenobiotic detoxification by transmembrane export across the plasma membrane"/>
    <property type="evidence" value="ECO:0007669"/>
    <property type="project" value="InterPro"/>
</dbReference>
<feature type="transmembrane region" description="Helical" evidence="6">
    <location>
        <begin position="636"/>
        <end position="657"/>
    </location>
</feature>
<feature type="transmembrane region" description="Helical" evidence="6">
    <location>
        <begin position="1208"/>
        <end position="1232"/>
    </location>
</feature>
<evidence type="ECO:0000313" key="9">
    <source>
        <dbReference type="Proteomes" id="UP000657918"/>
    </source>
</evidence>
<dbReference type="InterPro" id="IPR002528">
    <property type="entry name" value="MATE_fam"/>
</dbReference>
<evidence type="ECO:0000256" key="6">
    <source>
        <dbReference type="RuleBase" id="RU004914"/>
    </source>
</evidence>
<reference evidence="8 9" key="1">
    <citation type="submission" date="2020-10" db="EMBL/GenBank/DDBJ databases">
        <title>Plant Genome Project.</title>
        <authorList>
            <person name="Zhang R.-G."/>
        </authorList>
    </citation>
    <scope>NUCLEOTIDE SEQUENCE [LARGE SCALE GENOMIC DNA]</scope>
    <source>
        <strain evidence="8">FAFU-HL-1</strain>
        <tissue evidence="8">Leaf</tissue>
    </source>
</reference>
<proteinExistence type="inferred from homology"/>
<feature type="transmembrane region" description="Helical" evidence="6">
    <location>
        <begin position="931"/>
        <end position="951"/>
    </location>
</feature>
<evidence type="ECO:0000256" key="4">
    <source>
        <dbReference type="ARBA" id="ARBA00022989"/>
    </source>
</evidence>
<feature type="transmembrane region" description="Helical" evidence="6">
    <location>
        <begin position="1146"/>
        <end position="1167"/>
    </location>
</feature>
<feature type="transmembrane region" description="Helical" evidence="6">
    <location>
        <begin position="1244"/>
        <end position="1265"/>
    </location>
</feature>
<dbReference type="GO" id="GO:0042910">
    <property type="term" value="F:xenobiotic transmembrane transporter activity"/>
    <property type="evidence" value="ECO:0007669"/>
    <property type="project" value="InterPro"/>
</dbReference>
<dbReference type="GO" id="GO:0015297">
    <property type="term" value="F:antiporter activity"/>
    <property type="evidence" value="ECO:0007669"/>
    <property type="project" value="InterPro"/>
</dbReference>
<feature type="transmembrane region" description="Helical" evidence="6">
    <location>
        <begin position="1696"/>
        <end position="1721"/>
    </location>
</feature>
<feature type="transmembrane region" description="Helical" evidence="6">
    <location>
        <begin position="379"/>
        <end position="402"/>
    </location>
</feature>
<gene>
    <name evidence="8" type="ORF">SADUNF_Sadunf04G0009200</name>
</gene>
<feature type="region of interest" description="Disordered" evidence="7">
    <location>
        <begin position="1"/>
        <end position="24"/>
    </location>
</feature>
<feature type="transmembrane region" description="Helical" evidence="6">
    <location>
        <begin position="1521"/>
        <end position="1545"/>
    </location>
</feature>
<feature type="transmembrane region" description="Helical" evidence="6">
    <location>
        <begin position="1077"/>
        <end position="1096"/>
    </location>
</feature>
<feature type="transmembrane region" description="Helical" evidence="6">
    <location>
        <begin position="900"/>
        <end position="919"/>
    </location>
</feature>
<feature type="transmembrane region" description="Helical" evidence="6">
    <location>
        <begin position="1179"/>
        <end position="1202"/>
    </location>
</feature>
<accession>A0A835KCL5</accession>
<evidence type="ECO:0000256" key="3">
    <source>
        <dbReference type="ARBA" id="ARBA00022692"/>
    </source>
</evidence>
<feature type="transmembrane region" description="Helical" evidence="6">
    <location>
        <begin position="1632"/>
        <end position="1655"/>
    </location>
</feature>
<dbReference type="EMBL" id="JADGMS010000004">
    <property type="protein sequence ID" value="KAF9683396.1"/>
    <property type="molecule type" value="Genomic_DNA"/>
</dbReference>
<feature type="transmembrane region" description="Helical" evidence="6">
    <location>
        <begin position="222"/>
        <end position="249"/>
    </location>
</feature>
<feature type="transmembrane region" description="Helical" evidence="6">
    <location>
        <begin position="132"/>
        <end position="155"/>
    </location>
</feature>
<keyword evidence="5 6" id="KW-0472">Membrane</keyword>
<feature type="transmembrane region" description="Helical" evidence="6">
    <location>
        <begin position="194"/>
        <end position="216"/>
    </location>
</feature>
<feature type="transmembrane region" description="Helical" evidence="6">
    <location>
        <begin position="669"/>
        <end position="689"/>
    </location>
</feature>
<dbReference type="GO" id="GO:0016020">
    <property type="term" value="C:membrane"/>
    <property type="evidence" value="ECO:0007669"/>
    <property type="project" value="UniProtKB-SubCell"/>
</dbReference>
<organism evidence="8 9">
    <name type="scientific">Salix dunnii</name>
    <dbReference type="NCBI Taxonomy" id="1413687"/>
    <lineage>
        <taxon>Eukaryota</taxon>
        <taxon>Viridiplantae</taxon>
        <taxon>Streptophyta</taxon>
        <taxon>Embryophyta</taxon>
        <taxon>Tracheophyta</taxon>
        <taxon>Spermatophyta</taxon>
        <taxon>Magnoliopsida</taxon>
        <taxon>eudicotyledons</taxon>
        <taxon>Gunneridae</taxon>
        <taxon>Pentapetalae</taxon>
        <taxon>rosids</taxon>
        <taxon>fabids</taxon>
        <taxon>Malpighiales</taxon>
        <taxon>Salicaceae</taxon>
        <taxon>Saliceae</taxon>
        <taxon>Salix</taxon>
    </lineage>
</organism>
<protein>
    <recommendedName>
        <fullName evidence="6">Protein DETOXIFICATION</fullName>
    </recommendedName>
    <alternativeName>
        <fullName evidence="6">Multidrug and toxic compound extrusion protein</fullName>
    </alternativeName>
</protein>
<evidence type="ECO:0000313" key="8">
    <source>
        <dbReference type="EMBL" id="KAF9683396.1"/>
    </source>
</evidence>
<feature type="transmembrane region" description="Helical" evidence="6">
    <location>
        <begin position="734"/>
        <end position="755"/>
    </location>
</feature>
<feature type="transmembrane region" description="Helical" evidence="6">
    <location>
        <begin position="1667"/>
        <end position="1690"/>
    </location>
</feature>
<feature type="transmembrane region" description="Helical" evidence="6">
    <location>
        <begin position="408"/>
        <end position="430"/>
    </location>
</feature>
<dbReference type="PANTHER" id="PTHR11206">
    <property type="entry name" value="MULTIDRUG RESISTANCE PROTEIN"/>
    <property type="match status" value="1"/>
</dbReference>
<dbReference type="OrthoDB" id="847526at2759"/>
<feature type="transmembrane region" description="Helical" evidence="6">
    <location>
        <begin position="709"/>
        <end position="727"/>
    </location>
</feature>
<feature type="transmembrane region" description="Helical" evidence="6">
    <location>
        <begin position="1117"/>
        <end position="1140"/>
    </location>
</feature>
<feature type="transmembrane region" description="Helical" evidence="6">
    <location>
        <begin position="558"/>
        <end position="576"/>
    </location>
</feature>
<feature type="transmembrane region" description="Helical" evidence="6">
    <location>
        <begin position="1819"/>
        <end position="1843"/>
    </location>
</feature>
<keyword evidence="3 6" id="KW-0812">Transmembrane</keyword>
<comment type="similarity">
    <text evidence="2 6">Belongs to the multi antimicrobial extrusion (MATE) (TC 2.A.66.1) family.</text>
</comment>
<feature type="transmembrane region" description="Helical" evidence="6">
    <location>
        <begin position="597"/>
        <end position="616"/>
    </location>
</feature>
<evidence type="ECO:0000256" key="7">
    <source>
        <dbReference type="SAM" id="MobiDB-lite"/>
    </source>
</evidence>
<name>A0A835KCL5_9ROSI</name>
<dbReference type="NCBIfam" id="TIGR00797">
    <property type="entry name" value="matE"/>
    <property type="match status" value="3"/>
</dbReference>
<feature type="transmembrane region" description="Helical" evidence="6">
    <location>
        <begin position="1383"/>
        <end position="1407"/>
    </location>
</feature>
<comment type="subcellular location">
    <subcellularLocation>
        <location evidence="1">Membrane</location>
        <topology evidence="1">Multi-pass membrane protein</topology>
    </subcellularLocation>
</comment>
<feature type="transmembrane region" description="Helical" evidence="6">
    <location>
        <begin position="40"/>
        <end position="62"/>
    </location>
</feature>
<keyword evidence="4 6" id="KW-1133">Transmembrane helix</keyword>
<evidence type="ECO:0000256" key="1">
    <source>
        <dbReference type="ARBA" id="ARBA00004141"/>
    </source>
</evidence>
<dbReference type="Pfam" id="PF01554">
    <property type="entry name" value="MatE"/>
    <property type="match status" value="8"/>
</dbReference>
<sequence>MDSDTSRLSSEVSHHEETVSNELEEILTNNQSPYSKRLRLASWVELKLLFQLAAPAVIVYLLNNVISMSTQIFCGHLGNLELAAVSLGNNGIQVFSYGLLLGMGSAVETLCGQAYGANRYEILGIYLQRSTILLMVTALPLAMIYMFSKPILILLGEPVNIASAAAVFVYGLIPQIFAYAANFPIQKFLQSQSIIAPSAYISVGALVVHLLLTWLAVFRWNWGLLGASLVLSLSWWIIVVAQFVYIVMGKACRNTWKGFSVQAFNGLWRFFKLSAASAVMLCLQTWYFQIIVLIAGLLKNSEVELDSLSVCTTISGWVVRVSNELGAGHPKSASFSVVVVTSCSFIISVIAAIVVMIFRDSISYIFTGGDVVAKAASDLSPFLAASLILNGIHPVLSGVAVGCGWQAFVAYVNVGCYYLVGIPVGVLLGLKFDFGAKGLWSGMLGGTLLQTMILSWVTLRTDWNKEVEKTKNRLKTWDDKRQPPLPEKKWRLIDLLLFCERMEHENFSGIMNSDPLKTSNKLSFHDEPASSDLEQILADTEAPYFKRLRSASWAELKLLYQLAAPAVIVYLLNNVISMSTQIFCGHLGNLELAAVSLGNNGIQVFAYGLMLGMGSAVETLCGQAYGAHKYEMLGVYLQRSTILLMATAVPLMAIYIFSKPLLMLLGEPVSIASAAAVFVYGLIPQIVAYAANFPIQKFLQAQSIVTPSAYISFGALVVHVLLSWLAIFKWNWGLMGAGLVLSFSWWIIVVAQFVYIWALELLQIVCCLSSNAVFGDLILVLIAGLLKNAEVALDALSHDIIRMGVHDFCSVRVSNELGAGHPKSASFSVVVVTSCSFIISVIAAIVAVIFRDSISYIFTEGEVVAKAVSDLSPFLAATLILNGIQPVLSGVAVGCGWQAFVAYVNVGCYYLVGVPLGVLLGFKSDLGAKGIWSGILGGTILQTIILLWVTLRADWEKEVRNAQSRLSAWDDKKQPLLLEIEYADQDDSHQPILQDRRSFAEWTVSSELEEILSDMESSRSRRILRATILELKILFRLAAPAIVVYLLNFLIVISTQVFCGHLGNLQLAAASLGNTGIQVFVFGVMLGMGSAVETLCGQAYGAHKYEMLGIYMQRSTVLLTLSGLVLMFIYIFCKPILLGLHESPSIAAAAAIFVYGLIPQIFAYACNFPIQKFLQAQSVIFPSACISAGTLVLHLLLTWVVLFKLGGGLLGAALVTSLSWWIIVVAQFVYILASKKFKHTWRGFSIQAFSGLWGFFKLSLASAVMLCLETWYYQILTLIAGLLKNAEVSLDALVRVSNELGAGHPKAASFTVIIANLSSLIISVILAVVVLLLRHVISYAFTSGTAVAGAVAELSPFLAASIVLGGVQPVLSGVAVGCGWQAFVAYVNIACYYLVGIPVGCLLGFTGDMGAKGIWSGMLGGTIMQTIILLWATFKTDWEKEVEKARIRLDTWKKRSTIMATSSEDNNRIDYAEDESYETVLHDKTSFSREPVSSELEEILSDLELSRSQRILRATRLELKILFRLAAPAIVVYLLNFLISISTHIFCGHLGNLQLAAASLGNTGVQGFVYGIVFGMGSAVETLCGQAYGAQKYGMLGIYMQRSTVLLILTGTVLMFIYIFCKPILIGLHESAVIASAAAVFVYGLIPQIFAYACNFPIQKFLQAQSVIFPSACIAAGTLVLHLILSWVVIFKLGGGLLGAALVTSLSWWIIVVAQFVYILASKEFKHTWRGFSMQAFSGLWDFFKLSLASGVMLCLECWYYQILTLIAGLLKNAEISLDALSICMTINGWCFMISVGFQAAASVRVSNELGAGHPKASLFAVAVVSLCSMIISVVLAVCMLLSRNVISYAFTSGTEVAEAVAELSPFLAGTIVLGGVQPVLSGVAVGCGWQALVAYVNIACYYVIGIPLGCVLGNMEWDAGRHRHADHSLVMDNNSDKLGKRGIDVVEKAQNRLVAWDDIKEPLLKDEFSSKKIPSSTNVQVKVGIDWSIAGFKPVMVDCGGCSICVCSDEYAVQEHMDWLDWRRLKIVWTDGKIIGFLKLNIDAVQSHLIPSARQTQMQI</sequence>
<evidence type="ECO:0000256" key="2">
    <source>
        <dbReference type="ARBA" id="ARBA00010199"/>
    </source>
</evidence>
<comment type="caution">
    <text evidence="8">The sequence shown here is derived from an EMBL/GenBank/DDBJ whole genome shotgun (WGS) entry which is preliminary data.</text>
</comment>
<dbReference type="CDD" id="cd13132">
    <property type="entry name" value="MATE_eukaryotic"/>
    <property type="match status" value="4"/>
</dbReference>
<feature type="transmembrane region" description="Helical" evidence="6">
    <location>
        <begin position="1310"/>
        <end position="1337"/>
    </location>
</feature>
<dbReference type="Proteomes" id="UP000657918">
    <property type="component" value="Chromosome 4"/>
</dbReference>
<feature type="transmembrane region" description="Helical" evidence="6">
    <location>
        <begin position="1357"/>
        <end position="1376"/>
    </location>
</feature>
<feature type="transmembrane region" description="Helical" evidence="6">
    <location>
        <begin position="161"/>
        <end position="182"/>
    </location>
</feature>
<feature type="transmembrane region" description="Helical" evidence="6">
    <location>
        <begin position="439"/>
        <end position="459"/>
    </location>
</feature>
<feature type="transmembrane region" description="Helical" evidence="6">
    <location>
        <begin position="1605"/>
        <end position="1626"/>
    </location>
</feature>
<feature type="transmembrane region" description="Helical" evidence="6">
    <location>
        <begin position="1565"/>
        <end position="1584"/>
    </location>
</feature>
<feature type="transmembrane region" description="Helical" evidence="6">
    <location>
        <begin position="827"/>
        <end position="851"/>
    </location>
</feature>
<feature type="transmembrane region" description="Helical" evidence="6">
    <location>
        <begin position="761"/>
        <end position="786"/>
    </location>
</feature>
<feature type="transmembrane region" description="Helical" evidence="6">
    <location>
        <begin position="1033"/>
        <end position="1057"/>
    </location>
</feature>